<evidence type="ECO:0000313" key="3">
    <source>
        <dbReference type="Proteomes" id="UP000018130"/>
    </source>
</evidence>
<dbReference type="SUPFAM" id="SSF50998">
    <property type="entry name" value="Quinoprotein alcohol dehydrogenase-like"/>
    <property type="match status" value="1"/>
</dbReference>
<organism evidence="2 3">
    <name type="scientific">Crocosphaera watsonii WH 0402</name>
    <dbReference type="NCBI Taxonomy" id="1284629"/>
    <lineage>
        <taxon>Bacteria</taxon>
        <taxon>Bacillati</taxon>
        <taxon>Cyanobacteriota</taxon>
        <taxon>Cyanophyceae</taxon>
        <taxon>Oscillatoriophycideae</taxon>
        <taxon>Chroococcales</taxon>
        <taxon>Aphanothecaceae</taxon>
        <taxon>Crocosphaera</taxon>
    </lineage>
</organism>
<dbReference type="Pfam" id="PF14312">
    <property type="entry name" value="FG-GAP_2"/>
    <property type="match status" value="2"/>
</dbReference>
<dbReference type="InterPro" id="IPR011047">
    <property type="entry name" value="Quinoprotein_ADH-like_sf"/>
</dbReference>
<reference evidence="2 3" key="1">
    <citation type="submission" date="2013-01" db="EMBL/GenBank/DDBJ databases">
        <authorList>
            <person name="Bench S."/>
        </authorList>
    </citation>
    <scope>NUCLEOTIDE SEQUENCE [LARGE SCALE GENOMIC DNA]</scope>
    <source>
        <strain evidence="2 3">WH 0402</strain>
    </source>
</reference>
<dbReference type="InterPro" id="IPR026374">
    <property type="entry name" value="Cyano_PEP"/>
</dbReference>
<evidence type="ECO:0000313" key="2">
    <source>
        <dbReference type="EMBL" id="CCQ67528.1"/>
    </source>
</evidence>
<protein>
    <recommendedName>
        <fullName evidence="4">Quinoprotein</fullName>
    </recommendedName>
</protein>
<dbReference type="PANTHER" id="PTHR36220">
    <property type="entry name" value="UNNAMED PRODUCT"/>
    <property type="match status" value="1"/>
</dbReference>
<comment type="caution">
    <text evidence="2">The sequence shown here is derived from an EMBL/GenBank/DDBJ whole genome shotgun (WGS) entry which is preliminary data.</text>
</comment>
<evidence type="ECO:0000256" key="1">
    <source>
        <dbReference type="ARBA" id="ARBA00022729"/>
    </source>
</evidence>
<dbReference type="PANTHER" id="PTHR36220:SF1">
    <property type="entry name" value="GAMMA TUBULIN COMPLEX COMPONENT C-TERMINAL DOMAIN-CONTAINING PROTEIN"/>
    <property type="match status" value="1"/>
</dbReference>
<dbReference type="NCBIfam" id="TIGR04155">
    <property type="entry name" value="cyano_PEP"/>
    <property type="match status" value="1"/>
</dbReference>
<proteinExistence type="predicted"/>
<dbReference type="InterPro" id="IPR028994">
    <property type="entry name" value="Integrin_alpha_N"/>
</dbReference>
<sequence>MSGNRALVGSRFDDDNGNNSGSAYIFDVTTGNFLQKLTPPDGAAGDQFGISVSLSGNRALVASYLDDDNGTDSGSAYLFTTGQTVPEPLTILGAGTAVAFGASFKRKLAKKNKKQG</sequence>
<dbReference type="AlphaFoldDB" id="T2JNR0"/>
<reference evidence="2 3" key="2">
    <citation type="submission" date="2013-09" db="EMBL/GenBank/DDBJ databases">
        <title>Whole genome comparison of six Crocosphaera watsonii strains with differing phenotypes.</title>
        <authorList>
            <person name="Bench S.R."/>
            <person name="Heller P."/>
            <person name="Frank I."/>
            <person name="Arciniega M."/>
            <person name="Shilova I.N."/>
            <person name="Zehr J.P."/>
        </authorList>
    </citation>
    <scope>NUCLEOTIDE SEQUENCE [LARGE SCALE GENOMIC DNA]</scope>
    <source>
        <strain evidence="2 3">WH 0402</strain>
    </source>
</reference>
<dbReference type="Gene3D" id="2.130.10.130">
    <property type="entry name" value="Integrin alpha, N-terminal"/>
    <property type="match status" value="1"/>
</dbReference>
<dbReference type="EMBL" id="CAQN01000612">
    <property type="protein sequence ID" value="CCQ67528.1"/>
    <property type="molecule type" value="Genomic_DNA"/>
</dbReference>
<evidence type="ECO:0008006" key="4">
    <source>
        <dbReference type="Google" id="ProtNLM"/>
    </source>
</evidence>
<name>T2JNR0_CROWT</name>
<gene>
    <name evidence="2" type="ORF">CWATWH0402_746</name>
</gene>
<accession>T2JNR0</accession>
<dbReference type="Proteomes" id="UP000018130">
    <property type="component" value="Unassembled WGS sequence"/>
</dbReference>
<keyword evidence="1" id="KW-0732">Signal</keyword>
<dbReference type="InterPro" id="IPR013517">
    <property type="entry name" value="FG-GAP"/>
</dbReference>